<dbReference type="SUPFAM" id="SSF50182">
    <property type="entry name" value="Sm-like ribonucleoproteins"/>
    <property type="match status" value="1"/>
</dbReference>
<dbReference type="AlphaFoldDB" id="A0A975K8N1"/>
<dbReference type="PANTHER" id="PTHR30414">
    <property type="entry name" value="MINICONDUCTANCE MECHANOSENSITIVE CHANNEL YBDG"/>
    <property type="match status" value="1"/>
</dbReference>
<gene>
    <name evidence="14" type="ORF">KFK14_00920</name>
</gene>
<evidence type="ECO:0000256" key="3">
    <source>
        <dbReference type="ARBA" id="ARBA00022475"/>
    </source>
</evidence>
<feature type="transmembrane region" description="Helical" evidence="11">
    <location>
        <begin position="144"/>
        <end position="164"/>
    </location>
</feature>
<dbReference type="KEGG" id="spph:KFK14_00920"/>
<evidence type="ECO:0000256" key="6">
    <source>
        <dbReference type="ARBA" id="ARBA00022989"/>
    </source>
</evidence>
<evidence type="ECO:0000256" key="8">
    <source>
        <dbReference type="ARBA" id="ARBA00023136"/>
    </source>
</evidence>
<dbReference type="Proteomes" id="UP000681425">
    <property type="component" value="Chromosome"/>
</dbReference>
<organism evidence="14 15">
    <name type="scientific">Sphingobium phenoxybenzoativorans</name>
    <dbReference type="NCBI Taxonomy" id="1592790"/>
    <lineage>
        <taxon>Bacteria</taxon>
        <taxon>Pseudomonadati</taxon>
        <taxon>Pseudomonadota</taxon>
        <taxon>Alphaproteobacteria</taxon>
        <taxon>Sphingomonadales</taxon>
        <taxon>Sphingomonadaceae</taxon>
        <taxon>Sphingobium</taxon>
    </lineage>
</organism>
<dbReference type="PANTHER" id="PTHR30414:SF0">
    <property type="entry name" value="MINICONDUCTANCE MECHANOSENSITIVE CHANNEL YBDG"/>
    <property type="match status" value="1"/>
</dbReference>
<dbReference type="GO" id="GO:0071470">
    <property type="term" value="P:cellular response to osmotic stress"/>
    <property type="evidence" value="ECO:0007669"/>
    <property type="project" value="InterPro"/>
</dbReference>
<name>A0A975K8N1_9SPHN</name>
<keyword evidence="4" id="KW-0997">Cell inner membrane</keyword>
<feature type="transmembrane region" description="Helical" evidence="11">
    <location>
        <begin position="23"/>
        <end position="45"/>
    </location>
</feature>
<proteinExistence type="inferred from homology"/>
<comment type="similarity">
    <text evidence="2">Belongs to the MscS (TC 1.A.23) family.</text>
</comment>
<keyword evidence="15" id="KW-1185">Reference proteome</keyword>
<evidence type="ECO:0000256" key="11">
    <source>
        <dbReference type="SAM" id="Phobius"/>
    </source>
</evidence>
<reference evidence="14" key="1">
    <citation type="submission" date="2021-04" db="EMBL/GenBank/DDBJ databases">
        <title>Isolation of p-tert-butylphenol degrading bacteria Sphingobium phenoxybenzoativorans Tas13 from active sludge.</title>
        <authorList>
            <person name="Li Y."/>
        </authorList>
    </citation>
    <scope>NUCLEOTIDE SEQUENCE</scope>
    <source>
        <strain evidence="14">Tas13</strain>
    </source>
</reference>
<dbReference type="FunFam" id="2.30.30.60:FF:000002">
    <property type="entry name" value="Mechanosensitive ion channel family protein"/>
    <property type="match status" value="1"/>
</dbReference>
<dbReference type="EMBL" id="CP073910">
    <property type="protein sequence ID" value="QUT06093.1"/>
    <property type="molecule type" value="Genomic_DNA"/>
</dbReference>
<keyword evidence="8 11" id="KW-0472">Membrane</keyword>
<dbReference type="InterPro" id="IPR049278">
    <property type="entry name" value="MS_channel_C"/>
</dbReference>
<comment type="subcellular location">
    <subcellularLocation>
        <location evidence="1">Cell inner membrane</location>
        <topology evidence="1">Multi-pass membrane protein</topology>
    </subcellularLocation>
</comment>
<evidence type="ECO:0000256" key="10">
    <source>
        <dbReference type="ARBA" id="ARBA00093659"/>
    </source>
</evidence>
<evidence type="ECO:0000313" key="15">
    <source>
        <dbReference type="Proteomes" id="UP000681425"/>
    </source>
</evidence>
<keyword evidence="6 11" id="KW-1133">Transmembrane helix</keyword>
<dbReference type="GO" id="GO:0005886">
    <property type="term" value="C:plasma membrane"/>
    <property type="evidence" value="ECO:0007669"/>
    <property type="project" value="UniProtKB-SubCell"/>
</dbReference>
<dbReference type="InterPro" id="IPR010920">
    <property type="entry name" value="LSM_dom_sf"/>
</dbReference>
<dbReference type="Pfam" id="PF00924">
    <property type="entry name" value="MS_channel_2nd"/>
    <property type="match status" value="1"/>
</dbReference>
<evidence type="ECO:0000313" key="14">
    <source>
        <dbReference type="EMBL" id="QUT06093.1"/>
    </source>
</evidence>
<keyword evidence="3" id="KW-1003">Cell membrane</keyword>
<keyword evidence="7" id="KW-0346">Stress response</keyword>
<evidence type="ECO:0000256" key="7">
    <source>
        <dbReference type="ARBA" id="ARBA00023016"/>
    </source>
</evidence>
<accession>A0A975K8N1</accession>
<evidence type="ECO:0000259" key="13">
    <source>
        <dbReference type="Pfam" id="PF21082"/>
    </source>
</evidence>
<dbReference type="Pfam" id="PF21082">
    <property type="entry name" value="MS_channel_3rd"/>
    <property type="match status" value="1"/>
</dbReference>
<feature type="transmembrane region" description="Helical" evidence="11">
    <location>
        <begin position="99"/>
        <end position="123"/>
    </location>
</feature>
<dbReference type="InterPro" id="IPR030192">
    <property type="entry name" value="YbdG"/>
</dbReference>
<evidence type="ECO:0000256" key="5">
    <source>
        <dbReference type="ARBA" id="ARBA00022692"/>
    </source>
</evidence>
<evidence type="ECO:0000256" key="9">
    <source>
        <dbReference type="ARBA" id="ARBA00093630"/>
    </source>
</evidence>
<dbReference type="GO" id="GO:0008381">
    <property type="term" value="F:mechanosensitive monoatomic ion channel activity"/>
    <property type="evidence" value="ECO:0007669"/>
    <property type="project" value="InterPro"/>
</dbReference>
<dbReference type="RefSeq" id="WP_212609547.1">
    <property type="nucleotide sequence ID" value="NZ_CP073910.1"/>
</dbReference>
<evidence type="ECO:0000259" key="12">
    <source>
        <dbReference type="Pfam" id="PF00924"/>
    </source>
</evidence>
<feature type="transmembrane region" description="Helical" evidence="11">
    <location>
        <begin position="66"/>
        <end position="87"/>
    </location>
</feature>
<protein>
    <recommendedName>
        <fullName evidence="9">Mechanosensing system component YbdG</fullName>
    </recommendedName>
    <alternativeName>
        <fullName evidence="10">Mechanosensitive channel homolog YbdG</fullName>
    </alternativeName>
</protein>
<evidence type="ECO:0000256" key="4">
    <source>
        <dbReference type="ARBA" id="ARBA00022519"/>
    </source>
</evidence>
<dbReference type="InterPro" id="IPR023408">
    <property type="entry name" value="MscS_beta-dom_sf"/>
</dbReference>
<feature type="domain" description="Mechanosensitive ion channel MscS" evidence="12">
    <location>
        <begin position="189"/>
        <end position="257"/>
    </location>
</feature>
<dbReference type="Gene3D" id="2.30.30.60">
    <property type="match status" value="1"/>
</dbReference>
<sequence length="427" mass="47029">MISQLYIASDSLQILTSGYVEHAWFQAVTGLLLLGAFAWAANWVAKRIVLTLLLRLIDHLPFQVEAAHIGAVVARLSNILPALIIQSGVAAVPHLPARLAAFIASLSAAFIILTLAIALSGLLTLGNDLYQRRPDAANRPIKGYVQVAKLLVYGAASILIIAALMDQSPLLLLSGLGAMAAVLMLVFKDTILSLVASVQIGSNDMIRVGDWIEMPQLNANGDVVDIALHTVKIQNFDKTITTIPTHRLISESFRNWRGMQESGGRRIMRALMIDQGSVAFLDEAGLAEVSRFSLLRDYLQDKQEDLSRWNLDLANDNALDSRRLTNVGTFRAYVLAYLSAHPNVRDDQTLLVRQLAPSEYGLPLEIYAFAGTTVWAEYEGIQADIFDHLIAILPEFGLRLYQRPAGNDLTFSRRREERSIERSSTVG</sequence>
<evidence type="ECO:0000256" key="1">
    <source>
        <dbReference type="ARBA" id="ARBA00004429"/>
    </source>
</evidence>
<feature type="transmembrane region" description="Helical" evidence="11">
    <location>
        <begin position="170"/>
        <end position="187"/>
    </location>
</feature>
<dbReference type="InterPro" id="IPR006685">
    <property type="entry name" value="MscS_channel_2nd"/>
</dbReference>
<feature type="domain" description="Mechanosensitive ion channel MscS C-terminal" evidence="13">
    <location>
        <begin position="336"/>
        <end position="399"/>
    </location>
</feature>
<keyword evidence="5 11" id="KW-0812">Transmembrane</keyword>
<evidence type="ECO:0000256" key="2">
    <source>
        <dbReference type="ARBA" id="ARBA00008017"/>
    </source>
</evidence>